<feature type="non-terminal residue" evidence="1">
    <location>
        <position position="1"/>
    </location>
</feature>
<proteinExistence type="predicted"/>
<organism evidence="1">
    <name type="scientific">marine sediment metagenome</name>
    <dbReference type="NCBI Taxonomy" id="412755"/>
    <lineage>
        <taxon>unclassified sequences</taxon>
        <taxon>metagenomes</taxon>
        <taxon>ecological metagenomes</taxon>
    </lineage>
</organism>
<evidence type="ECO:0000313" key="1">
    <source>
        <dbReference type="EMBL" id="GAG42694.1"/>
    </source>
</evidence>
<accession>X0XHN8</accession>
<dbReference type="AlphaFoldDB" id="X0XHN8"/>
<reference evidence="1" key="1">
    <citation type="journal article" date="2014" name="Front. Microbiol.">
        <title>High frequency of phylogenetically diverse reductive dehalogenase-homologous genes in deep subseafloor sedimentary metagenomes.</title>
        <authorList>
            <person name="Kawai M."/>
            <person name="Futagami T."/>
            <person name="Toyoda A."/>
            <person name="Takaki Y."/>
            <person name="Nishi S."/>
            <person name="Hori S."/>
            <person name="Arai W."/>
            <person name="Tsubouchi T."/>
            <person name="Morono Y."/>
            <person name="Uchiyama I."/>
            <person name="Ito T."/>
            <person name="Fujiyama A."/>
            <person name="Inagaki F."/>
            <person name="Takami H."/>
        </authorList>
    </citation>
    <scope>NUCLEOTIDE SEQUENCE</scope>
    <source>
        <strain evidence="1">Expedition CK06-06</strain>
    </source>
</reference>
<name>X0XHN8_9ZZZZ</name>
<comment type="caution">
    <text evidence="1">The sequence shown here is derived from an EMBL/GenBank/DDBJ whole genome shotgun (WGS) entry which is preliminary data.</text>
</comment>
<dbReference type="EMBL" id="BARS01057729">
    <property type="protein sequence ID" value="GAG42694.1"/>
    <property type="molecule type" value="Genomic_DNA"/>
</dbReference>
<sequence>DLDKLENLQEFYNEVRKIIRNLGKSNMLNKSEIEGLLKEYK</sequence>
<gene>
    <name evidence="1" type="ORF">S01H1_84522</name>
</gene>
<protein>
    <submittedName>
        <fullName evidence="1">Uncharacterized protein</fullName>
    </submittedName>
</protein>